<evidence type="ECO:0000313" key="8">
    <source>
        <dbReference type="EMBL" id="KOO25025.1"/>
    </source>
</evidence>
<evidence type="ECO:0000256" key="3">
    <source>
        <dbReference type="ARBA" id="ARBA00022741"/>
    </source>
</evidence>
<reference evidence="9" key="1">
    <citation type="journal article" date="2015" name="PLoS Genet.">
        <title>Genome Sequence and Transcriptome Analyses of Chrysochromulina tobin: Metabolic Tools for Enhanced Algal Fitness in the Prominent Order Prymnesiales (Haptophyceae).</title>
        <authorList>
            <person name="Hovde B.T."/>
            <person name="Deodato C.R."/>
            <person name="Hunsperger H.M."/>
            <person name="Ryken S.A."/>
            <person name="Yost W."/>
            <person name="Jha R.K."/>
            <person name="Patterson J."/>
            <person name="Monnat R.J. Jr."/>
            <person name="Barlow S.B."/>
            <person name="Starkenburg S.R."/>
            <person name="Cattolico R.A."/>
        </authorList>
    </citation>
    <scope>NUCLEOTIDE SEQUENCE</scope>
    <source>
        <strain evidence="9">CCMP291</strain>
    </source>
</reference>
<comment type="caution">
    <text evidence="8">The sequence shown here is derived from an EMBL/GenBank/DDBJ whole genome shotgun (WGS) entry which is preliminary data.</text>
</comment>
<dbReference type="InterPro" id="IPR000719">
    <property type="entry name" value="Prot_kinase_dom"/>
</dbReference>
<accession>A0A0M0JF16</accession>
<feature type="region of interest" description="Disordered" evidence="6">
    <location>
        <begin position="331"/>
        <end position="356"/>
    </location>
</feature>
<dbReference type="EMBL" id="JWZX01003026">
    <property type="protein sequence ID" value="KOO25025.1"/>
    <property type="molecule type" value="Genomic_DNA"/>
</dbReference>
<dbReference type="Proteomes" id="UP000037460">
    <property type="component" value="Unassembled WGS sequence"/>
</dbReference>
<dbReference type="InterPro" id="IPR011009">
    <property type="entry name" value="Kinase-like_dom_sf"/>
</dbReference>
<protein>
    <submittedName>
        <fullName evidence="8">Serine threonine protein kinase</fullName>
    </submittedName>
</protein>
<feature type="domain" description="Protein kinase" evidence="7">
    <location>
        <begin position="1"/>
        <end position="149"/>
    </location>
</feature>
<feature type="region of interest" description="Disordered" evidence="6">
    <location>
        <begin position="179"/>
        <end position="205"/>
    </location>
</feature>
<keyword evidence="9" id="KW-1185">Reference proteome</keyword>
<dbReference type="GO" id="GO:0005524">
    <property type="term" value="F:ATP binding"/>
    <property type="evidence" value="ECO:0007669"/>
    <property type="project" value="UniProtKB-KW"/>
</dbReference>
<dbReference type="PANTHER" id="PTHR24058:SF130">
    <property type="entry name" value="SERINE_THREONINE PROTEIN KINASES-RELATED"/>
    <property type="match status" value="1"/>
</dbReference>
<evidence type="ECO:0000256" key="5">
    <source>
        <dbReference type="ARBA" id="ARBA00022840"/>
    </source>
</evidence>
<sequence>MGLHEAPAYHDDFEVQTLAYRAPEVVYGVPFGCAIDLWSFGVTLAELYSGRALLHAASRGGLAVELAGMLGQPPPRLFGAGKYAPQLLPLVAHTAEPLTLMLRRQRLSAVLSAPTDAPAQQLVDLLARLLTYDPAERLDAREALCHPFLAPTFPFRALLSAAPPPPPVAQAATQAAEAAGARTFKSETSNGGGRPAAPPSVAEALAEAPAAAKGAALTANGSPGGAARVPKRKFGLGTGIGIGSTPSPLTEAAEAAIASFDEASKKSKTCAVSAAKKVLADMEKMMAQGAEKLESTRGELKLFRDEVRTIQQREKSDLSALTEQYKAKAKAVSSDAMRKLHKLSSSVHGEDESDVE</sequence>
<keyword evidence="1" id="KW-0723">Serine/threonine-protein kinase</keyword>
<dbReference type="AlphaFoldDB" id="A0A0M0JF16"/>
<dbReference type="PANTHER" id="PTHR24058">
    <property type="entry name" value="DUAL SPECIFICITY PROTEIN KINASE"/>
    <property type="match status" value="1"/>
</dbReference>
<dbReference type="OrthoDB" id="9332038at2759"/>
<dbReference type="Pfam" id="PF00069">
    <property type="entry name" value="Pkinase"/>
    <property type="match status" value="1"/>
</dbReference>
<keyword evidence="5" id="KW-0067">ATP-binding</keyword>
<dbReference type="PROSITE" id="PS50011">
    <property type="entry name" value="PROTEIN_KINASE_DOM"/>
    <property type="match status" value="1"/>
</dbReference>
<keyword evidence="3" id="KW-0547">Nucleotide-binding</keyword>
<evidence type="ECO:0000313" key="9">
    <source>
        <dbReference type="Proteomes" id="UP000037460"/>
    </source>
</evidence>
<evidence type="ECO:0000256" key="4">
    <source>
        <dbReference type="ARBA" id="ARBA00022777"/>
    </source>
</evidence>
<proteinExistence type="predicted"/>
<gene>
    <name evidence="8" type="ORF">Ctob_002549</name>
</gene>
<organism evidence="8 9">
    <name type="scientific">Chrysochromulina tobinii</name>
    <dbReference type="NCBI Taxonomy" id="1460289"/>
    <lineage>
        <taxon>Eukaryota</taxon>
        <taxon>Haptista</taxon>
        <taxon>Haptophyta</taxon>
        <taxon>Prymnesiophyceae</taxon>
        <taxon>Prymnesiales</taxon>
        <taxon>Chrysochromulinaceae</taxon>
        <taxon>Chrysochromulina</taxon>
    </lineage>
</organism>
<evidence type="ECO:0000256" key="6">
    <source>
        <dbReference type="SAM" id="MobiDB-lite"/>
    </source>
</evidence>
<dbReference type="GO" id="GO:0004674">
    <property type="term" value="F:protein serine/threonine kinase activity"/>
    <property type="evidence" value="ECO:0007669"/>
    <property type="project" value="UniProtKB-KW"/>
</dbReference>
<name>A0A0M0JF16_9EUKA</name>
<dbReference type="SUPFAM" id="SSF56112">
    <property type="entry name" value="Protein kinase-like (PK-like)"/>
    <property type="match status" value="1"/>
</dbReference>
<evidence type="ECO:0000256" key="2">
    <source>
        <dbReference type="ARBA" id="ARBA00022679"/>
    </source>
</evidence>
<evidence type="ECO:0000259" key="7">
    <source>
        <dbReference type="PROSITE" id="PS50011"/>
    </source>
</evidence>
<keyword evidence="2" id="KW-0808">Transferase</keyword>
<dbReference type="Gene3D" id="1.10.510.10">
    <property type="entry name" value="Transferase(Phosphotransferase) domain 1"/>
    <property type="match status" value="1"/>
</dbReference>
<evidence type="ECO:0000256" key="1">
    <source>
        <dbReference type="ARBA" id="ARBA00022527"/>
    </source>
</evidence>
<keyword evidence="4 8" id="KW-0418">Kinase</keyword>
<dbReference type="InterPro" id="IPR050494">
    <property type="entry name" value="Ser_Thr_dual-spec_kinase"/>
</dbReference>